<proteinExistence type="predicted"/>
<keyword evidence="2" id="KW-1185">Reference proteome</keyword>
<name>A0A4V1LFI9_9LACO</name>
<protein>
    <submittedName>
        <fullName evidence="1">Uncharacterized protein</fullName>
    </submittedName>
</protein>
<gene>
    <name evidence="1" type="ORF">DXH47_03415</name>
</gene>
<comment type="caution">
    <text evidence="1">The sequence shown here is derived from an EMBL/GenBank/DDBJ whole genome shotgun (WGS) entry which is preliminary data.</text>
</comment>
<reference evidence="1 2" key="1">
    <citation type="submission" date="2018-08" db="EMBL/GenBank/DDBJ databases">
        <title>Lactobacillus suantsai sp. nov., isolated from traditional fermented suan-tsai in Taiwan.</title>
        <authorList>
            <person name="Huang C.-H."/>
        </authorList>
    </citation>
    <scope>NUCLEOTIDE SEQUENCE [LARGE SCALE GENOMIC DNA]</scope>
    <source>
        <strain evidence="1 2">BCRC 12945</strain>
    </source>
</reference>
<dbReference type="OrthoDB" id="2846347at2"/>
<dbReference type="Proteomes" id="UP000290602">
    <property type="component" value="Unassembled WGS sequence"/>
</dbReference>
<dbReference type="RefSeq" id="WP_129031681.1">
    <property type="nucleotide sequence ID" value="NZ_CP059603.1"/>
</dbReference>
<dbReference type="AlphaFoldDB" id="A0A4V1LFI9"/>
<dbReference type="EMBL" id="QXIL01000004">
    <property type="protein sequence ID" value="RXI79439.1"/>
    <property type="molecule type" value="Genomic_DNA"/>
</dbReference>
<evidence type="ECO:0000313" key="2">
    <source>
        <dbReference type="Proteomes" id="UP000290602"/>
    </source>
</evidence>
<evidence type="ECO:0000313" key="1">
    <source>
        <dbReference type="EMBL" id="RXI79439.1"/>
    </source>
</evidence>
<organism evidence="1 2">
    <name type="scientific">Levilactobacillus suantsaii</name>
    <dbReference type="NCBI Taxonomy" id="2292255"/>
    <lineage>
        <taxon>Bacteria</taxon>
        <taxon>Bacillati</taxon>
        <taxon>Bacillota</taxon>
        <taxon>Bacilli</taxon>
        <taxon>Lactobacillales</taxon>
        <taxon>Lactobacillaceae</taxon>
        <taxon>Levilactobacillus</taxon>
    </lineage>
</organism>
<sequence length="234" mass="26798">MEQQDIHSLSKQELLDALAILSRGFNMYAQTLQKRNQDRSSWQARLGQQAHEKYQKGFWTVFGVLMVLFYMMVFREDGFFTGIFQSFIVCLVIVGLPALCFRIKTKYVADEVNRLLPKSQGWQRVLAVDNQKINQANTNLKRLGTAFNYPAKYLYYGYPSRLYDIVSVGRADDLKEALNALEDDLYHDKMISKADSIYESSHQAEINARAAKNWAIASTIFAASASYNSSRNND</sequence>
<accession>A0A4V1LFI9</accession>